<reference evidence="1" key="1">
    <citation type="submission" date="2021-06" db="EMBL/GenBank/DDBJ databases">
        <authorList>
            <person name="Kallberg Y."/>
            <person name="Tangrot J."/>
            <person name="Rosling A."/>
        </authorList>
    </citation>
    <scope>NUCLEOTIDE SEQUENCE</scope>
    <source>
        <strain evidence="1">IL203A</strain>
    </source>
</reference>
<feature type="non-terminal residue" evidence="1">
    <location>
        <position position="1"/>
    </location>
</feature>
<organism evidence="1 2">
    <name type="scientific">Dentiscutata heterogama</name>
    <dbReference type="NCBI Taxonomy" id="1316150"/>
    <lineage>
        <taxon>Eukaryota</taxon>
        <taxon>Fungi</taxon>
        <taxon>Fungi incertae sedis</taxon>
        <taxon>Mucoromycota</taxon>
        <taxon>Glomeromycotina</taxon>
        <taxon>Glomeromycetes</taxon>
        <taxon>Diversisporales</taxon>
        <taxon>Gigasporaceae</taxon>
        <taxon>Dentiscutata</taxon>
    </lineage>
</organism>
<comment type="caution">
    <text evidence="1">The sequence shown here is derived from an EMBL/GenBank/DDBJ whole genome shotgun (WGS) entry which is preliminary data.</text>
</comment>
<feature type="non-terminal residue" evidence="1">
    <location>
        <position position="102"/>
    </location>
</feature>
<dbReference type="Proteomes" id="UP000789702">
    <property type="component" value="Unassembled WGS sequence"/>
</dbReference>
<evidence type="ECO:0000313" key="2">
    <source>
        <dbReference type="Proteomes" id="UP000789702"/>
    </source>
</evidence>
<gene>
    <name evidence="1" type="ORF">DHETER_LOCUS14896</name>
</gene>
<evidence type="ECO:0000313" key="1">
    <source>
        <dbReference type="EMBL" id="CAG8755224.1"/>
    </source>
</evidence>
<sequence length="102" mass="12206">MLKANNKKIDVNNLNFDRLYTLEEFEFINDQLKTRTLEIDRQPVNLFNLDKNGKLIPILQSHYSREIVVAEIVRQLGEWNIWTKQNRALPYYREDLILMLGV</sequence>
<keyword evidence="2" id="KW-1185">Reference proteome</keyword>
<accession>A0ACA9QKF0</accession>
<dbReference type="EMBL" id="CAJVPU010048239">
    <property type="protein sequence ID" value="CAG8755224.1"/>
    <property type="molecule type" value="Genomic_DNA"/>
</dbReference>
<name>A0ACA9QKF0_9GLOM</name>
<proteinExistence type="predicted"/>
<protein>
    <submittedName>
        <fullName evidence="1">15715_t:CDS:1</fullName>
    </submittedName>
</protein>